<name>A0AC61PL45_9FIRM</name>
<dbReference type="EMBL" id="FWXZ01000002">
    <property type="protein sequence ID" value="SMC58540.1"/>
    <property type="molecule type" value="Genomic_DNA"/>
</dbReference>
<organism evidence="1 2">
    <name type="scientific">Aristaeella lactis</name>
    <dbReference type="NCBI Taxonomy" id="3046383"/>
    <lineage>
        <taxon>Bacteria</taxon>
        <taxon>Bacillati</taxon>
        <taxon>Bacillota</taxon>
        <taxon>Clostridia</taxon>
        <taxon>Eubacteriales</taxon>
        <taxon>Aristaeellaceae</taxon>
        <taxon>Aristaeella</taxon>
    </lineage>
</organism>
<comment type="caution">
    <text evidence="1">The sequence shown here is derived from an EMBL/GenBank/DDBJ whole genome shotgun (WGS) entry which is preliminary data.</text>
</comment>
<reference evidence="1" key="1">
    <citation type="submission" date="2017-04" db="EMBL/GenBank/DDBJ databases">
        <authorList>
            <person name="Varghese N."/>
            <person name="Submissions S."/>
        </authorList>
    </citation>
    <scope>NUCLEOTIDE SEQUENCE</scope>
    <source>
        <strain evidence="1">WTE2008</strain>
    </source>
</reference>
<proteinExistence type="predicted"/>
<protein>
    <submittedName>
        <fullName evidence="1">GTP pyrophosphokinase</fullName>
    </submittedName>
</protein>
<evidence type="ECO:0000313" key="2">
    <source>
        <dbReference type="Proteomes" id="UP000192328"/>
    </source>
</evidence>
<gene>
    <name evidence="1" type="ORF">SAMN06297397_1566</name>
</gene>
<accession>A0AC61PL45</accession>
<evidence type="ECO:0000313" key="1">
    <source>
        <dbReference type="EMBL" id="SMC58540.1"/>
    </source>
</evidence>
<keyword evidence="2" id="KW-1185">Reference proteome</keyword>
<sequence length="277" mass="32159">MNQNEMIGHRIKNARKAKGMSQKQLADKLGVSYQAVSTWENDKYLPDSSHLASMAKELDLSVGTLFVEIENEWKLKPINIDAKCLYLYVKRSALNMSMTQTLAALELLWKERDNQVCRSKFGFKYSCIVHSLTMACHALAMGLKNDNIIAACLMHDILDNTNIKLENLPVNERIRDVVRLISKSMYNPNDPDKRKKYYENIRRNQLACMVICLDRVNNLAGMADVFSRRKMISYIEETDTEYPALLDIIKKVPEWNNAWWLLQYQLVTLLETFKRIL</sequence>
<dbReference type="Proteomes" id="UP000192328">
    <property type="component" value="Unassembled WGS sequence"/>
</dbReference>